<dbReference type="Gene3D" id="1.25.40.10">
    <property type="entry name" value="Tetratricopeptide repeat domain"/>
    <property type="match status" value="1"/>
</dbReference>
<sequence>MNGESRLAALHRALAARAGEPVLFGDLVQAVWGAEPPAKPLPALRSLVKRLRRSVDDEIVTDASGYRLVVRAPGPAQLPADLPDFVGREDELAALSSSDAPVLAITGPPGVGKTALAIRLAHRIRDRFPDGQLHVNLRGFATGPAVTVDQALGRFLRSLGVPPAKVPLDLDEQVELYRSKLRGRRVLVVLDNATELSPLVPDVEGCMAVVTSRNDLPGQTRLEVLADEDARALLDRWEIEGTTEQRAELIRLCAHLPLALRIADAHLTDRHLSDYLTELRGDHRLDALEIEGDAAVRAAFELSYQSLPDDARRLFRLLGVYPGTDFDVTDAAVLGHLSTEDSARQVGVLVRAGLVQQAGERFQLHDLIRLFASEQVGADGPAALRRLLSFYLATARTAAELATPAVKRLDPLPLDVEGLAFATADDARAWLDAKRAVLVAAVQVAPHPFASHLADSLRGYLYYGGYRPELKMLLETGLASARAAGDAVCQAAMHNGLGHLRWMLGEFDEALASFGEAVELTKSDRSRASVLNNRGVVKRDTGDLTGALADLGEAVRLWRLGPDEPGVLAAMLFNLGTIHGARAELRTAIAHFEEARQIAEATGSTINLATAVEGIGIAHRELGEFDEARRCLEAARAGYQEGGASEGEANVLFNLAVVAEETGDSEQARTLALRSLEMARKFGELSVEADALVVLEDLRVAVELADRIGYPVARRRAQLKLARHDPGIAEELVRDVRDNGDLLLEAPAVLVLAEVTGDAAVAREALELAKAREQSAVVARAEAFLAALAAQPPANGGSTSS</sequence>
<dbReference type="SUPFAM" id="SSF48452">
    <property type="entry name" value="TPR-like"/>
    <property type="match status" value="1"/>
</dbReference>
<dbReference type="Proteomes" id="UP000481360">
    <property type="component" value="Unassembled WGS sequence"/>
</dbReference>
<dbReference type="AlphaFoldDB" id="A0A7C9VXE1"/>
<proteinExistence type="predicted"/>
<dbReference type="InterPro" id="IPR036388">
    <property type="entry name" value="WH-like_DNA-bd_sf"/>
</dbReference>
<dbReference type="SMART" id="SM00382">
    <property type="entry name" value="AAA"/>
    <property type="match status" value="1"/>
</dbReference>
<dbReference type="InterPro" id="IPR027417">
    <property type="entry name" value="P-loop_NTPase"/>
</dbReference>
<dbReference type="SUPFAM" id="SSF52540">
    <property type="entry name" value="P-loop containing nucleoside triphosphate hydrolases"/>
    <property type="match status" value="1"/>
</dbReference>
<dbReference type="InterPro" id="IPR019734">
    <property type="entry name" value="TPR_rpt"/>
</dbReference>
<dbReference type="InterPro" id="IPR003593">
    <property type="entry name" value="AAA+_ATPase"/>
</dbReference>
<dbReference type="Gene3D" id="3.40.50.300">
    <property type="entry name" value="P-loop containing nucleotide triphosphate hydrolases"/>
    <property type="match status" value="1"/>
</dbReference>
<keyword evidence="1" id="KW-0802">TPR repeat</keyword>
<dbReference type="Gene3D" id="1.10.10.10">
    <property type="entry name" value="Winged helix-like DNA-binding domain superfamily/Winged helix DNA-binding domain"/>
    <property type="match status" value="2"/>
</dbReference>
<keyword evidence="4" id="KW-1185">Reference proteome</keyword>
<evidence type="ECO:0000256" key="1">
    <source>
        <dbReference type="PROSITE-ProRule" id="PRU00339"/>
    </source>
</evidence>
<dbReference type="Pfam" id="PF13401">
    <property type="entry name" value="AAA_22"/>
    <property type="match status" value="1"/>
</dbReference>
<evidence type="ECO:0000313" key="3">
    <source>
        <dbReference type="EMBL" id="NGY59340.1"/>
    </source>
</evidence>
<feature type="domain" description="AAA+ ATPase" evidence="2">
    <location>
        <begin position="99"/>
        <end position="243"/>
    </location>
</feature>
<dbReference type="PANTHER" id="PTHR47691">
    <property type="entry name" value="REGULATOR-RELATED"/>
    <property type="match status" value="1"/>
</dbReference>
<dbReference type="PROSITE" id="PS50005">
    <property type="entry name" value="TPR"/>
    <property type="match status" value="1"/>
</dbReference>
<dbReference type="InterPro" id="IPR049945">
    <property type="entry name" value="AAA_22"/>
</dbReference>
<dbReference type="RefSeq" id="WP_166045365.1">
    <property type="nucleotide sequence ID" value="NZ_JAAMPJ010000002.1"/>
</dbReference>
<dbReference type="EMBL" id="JAAMPJ010000002">
    <property type="protein sequence ID" value="NGY59340.1"/>
    <property type="molecule type" value="Genomic_DNA"/>
</dbReference>
<dbReference type="SMART" id="SM00028">
    <property type="entry name" value="TPR"/>
    <property type="match status" value="5"/>
</dbReference>
<reference evidence="3 4" key="1">
    <citation type="submission" date="2020-03" db="EMBL/GenBank/DDBJ databases">
        <title>Isolation and identification of active actinomycetes.</title>
        <authorList>
            <person name="Sun X."/>
        </authorList>
    </citation>
    <scope>NUCLEOTIDE SEQUENCE [LARGE SCALE GENOMIC DNA]</scope>
    <source>
        <strain evidence="3 4">NEAU-D13</strain>
    </source>
</reference>
<comment type="caution">
    <text evidence="3">The sequence shown here is derived from an EMBL/GenBank/DDBJ whole genome shotgun (WGS) entry which is preliminary data.</text>
</comment>
<organism evidence="3 4">
    <name type="scientific">Lentzea alba</name>
    <dbReference type="NCBI Taxonomy" id="2714351"/>
    <lineage>
        <taxon>Bacteria</taxon>
        <taxon>Bacillati</taxon>
        <taxon>Actinomycetota</taxon>
        <taxon>Actinomycetes</taxon>
        <taxon>Pseudonocardiales</taxon>
        <taxon>Pseudonocardiaceae</taxon>
        <taxon>Lentzea</taxon>
    </lineage>
</organism>
<gene>
    <name evidence="3" type="ORF">G7043_10435</name>
</gene>
<dbReference type="PRINTS" id="PR00364">
    <property type="entry name" value="DISEASERSIST"/>
</dbReference>
<dbReference type="Pfam" id="PF13424">
    <property type="entry name" value="TPR_12"/>
    <property type="match status" value="2"/>
</dbReference>
<dbReference type="PANTHER" id="PTHR47691:SF3">
    <property type="entry name" value="HTH-TYPE TRANSCRIPTIONAL REGULATOR RV0890C-RELATED"/>
    <property type="match status" value="1"/>
</dbReference>
<name>A0A7C9VXE1_9PSEU</name>
<protein>
    <submittedName>
        <fullName evidence="3">Tetratricopeptide repeat protein</fullName>
    </submittedName>
</protein>
<feature type="repeat" description="TPR" evidence="1">
    <location>
        <begin position="491"/>
        <end position="524"/>
    </location>
</feature>
<evidence type="ECO:0000259" key="2">
    <source>
        <dbReference type="SMART" id="SM00382"/>
    </source>
</evidence>
<dbReference type="GO" id="GO:0016887">
    <property type="term" value="F:ATP hydrolysis activity"/>
    <property type="evidence" value="ECO:0007669"/>
    <property type="project" value="InterPro"/>
</dbReference>
<evidence type="ECO:0000313" key="4">
    <source>
        <dbReference type="Proteomes" id="UP000481360"/>
    </source>
</evidence>
<dbReference type="InterPro" id="IPR011990">
    <property type="entry name" value="TPR-like_helical_dom_sf"/>
</dbReference>
<accession>A0A7C9VXE1</accession>